<keyword evidence="3 9" id="KW-0489">Methyltransferase</keyword>
<dbReference type="GO" id="GO:0051287">
    <property type="term" value="F:NAD binding"/>
    <property type="evidence" value="ECO:0007669"/>
    <property type="project" value="InterPro"/>
</dbReference>
<feature type="domain" description="Tetrapyrrole methylase" evidence="11">
    <location>
        <begin position="125"/>
        <end position="337"/>
    </location>
</feature>
<keyword evidence="4 9" id="KW-0808">Transferase</keyword>
<dbReference type="NCBIfam" id="NF004790">
    <property type="entry name" value="PRK06136.1"/>
    <property type="match status" value="1"/>
</dbReference>
<evidence type="ECO:0000256" key="9">
    <source>
        <dbReference type="RuleBase" id="RU003960"/>
    </source>
</evidence>
<comment type="similarity">
    <text evidence="1 9">Belongs to the precorrin methyltransferase family.</text>
</comment>
<dbReference type="Pfam" id="PF13241">
    <property type="entry name" value="NAD_binding_7"/>
    <property type="match status" value="1"/>
</dbReference>
<dbReference type="PANTHER" id="PTHR45790:SF3">
    <property type="entry name" value="S-ADENOSYL-L-METHIONINE-DEPENDENT UROPORPHYRINOGEN III METHYLTRANSFERASE, CHLOROPLASTIC"/>
    <property type="match status" value="1"/>
</dbReference>
<dbReference type="Gene3D" id="3.40.1010.10">
    <property type="entry name" value="Cobalt-precorrin-4 Transmethylase, Domain 1"/>
    <property type="match status" value="1"/>
</dbReference>
<dbReference type="InterPro" id="IPR050161">
    <property type="entry name" value="Siro_Cobalamin_biosynth"/>
</dbReference>
<dbReference type="GO" id="GO:0019354">
    <property type="term" value="P:siroheme biosynthetic process"/>
    <property type="evidence" value="ECO:0007669"/>
    <property type="project" value="UniProtKB-UniPathway"/>
</dbReference>
<keyword evidence="5" id="KW-0949">S-adenosyl-L-methionine</keyword>
<dbReference type="PANTHER" id="PTHR45790">
    <property type="entry name" value="SIROHEME SYNTHASE-RELATED"/>
    <property type="match status" value="1"/>
</dbReference>
<dbReference type="InterPro" id="IPR012409">
    <property type="entry name" value="Sirohaem_synth"/>
</dbReference>
<evidence type="ECO:0000256" key="3">
    <source>
        <dbReference type="ARBA" id="ARBA00022603"/>
    </source>
</evidence>
<dbReference type="InterPro" id="IPR000878">
    <property type="entry name" value="4pyrrol_Mease"/>
</dbReference>
<dbReference type="NCBIfam" id="TIGR01469">
    <property type="entry name" value="cobA_cysG_Cterm"/>
    <property type="match status" value="1"/>
</dbReference>
<dbReference type="PROSITE" id="PS00840">
    <property type="entry name" value="SUMT_2"/>
    <property type="match status" value="1"/>
</dbReference>
<evidence type="ECO:0000256" key="5">
    <source>
        <dbReference type="ARBA" id="ARBA00022691"/>
    </source>
</evidence>
<dbReference type="FunFam" id="3.40.1010.10:FF:000001">
    <property type="entry name" value="Siroheme synthase"/>
    <property type="match status" value="1"/>
</dbReference>
<accession>A0A1L3GND4</accession>
<feature type="active site" description="Proton acceptor" evidence="8">
    <location>
        <position position="156"/>
    </location>
</feature>
<dbReference type="InterPro" id="IPR014776">
    <property type="entry name" value="4pyrrole_Mease_sub2"/>
</dbReference>
<dbReference type="InterPro" id="IPR036291">
    <property type="entry name" value="NAD(P)-bd_dom_sf"/>
</dbReference>
<dbReference type="InterPro" id="IPR014777">
    <property type="entry name" value="4pyrrole_Mease_sub1"/>
</dbReference>
<feature type="active site" description="Proton donor" evidence="8">
    <location>
        <position position="178"/>
    </location>
</feature>
<dbReference type="GO" id="GO:0004851">
    <property type="term" value="F:uroporphyrin-III C-methyltransferase activity"/>
    <property type="evidence" value="ECO:0007669"/>
    <property type="project" value="UniProtKB-EC"/>
</dbReference>
<reference evidence="12 13" key="1">
    <citation type="journal article" date="2017" name="Genome Announc.">
        <title>Complete Genome Sequences of Two Acetylene-Fermenting Pelobacter acetylenicus Strains.</title>
        <authorList>
            <person name="Sutton J.M."/>
            <person name="Baesman S.M."/>
            <person name="Fierst J.L."/>
            <person name="Poret-Peterson A.T."/>
            <person name="Oremland R.S."/>
            <person name="Dunlap D.S."/>
            <person name="Akob D.M."/>
        </authorList>
    </citation>
    <scope>NUCLEOTIDE SEQUENCE [LARGE SCALE GENOMIC DNA]</scope>
    <source>
        <strain evidence="12 13">SFB93</strain>
    </source>
</reference>
<dbReference type="SUPFAM" id="SSF51735">
    <property type="entry name" value="NAD(P)-binding Rossmann-fold domains"/>
    <property type="match status" value="1"/>
</dbReference>
<organism evidence="12 13">
    <name type="scientific">Syntrophotalea acetylenivorans</name>
    <dbReference type="NCBI Taxonomy" id="1842532"/>
    <lineage>
        <taxon>Bacteria</taxon>
        <taxon>Pseudomonadati</taxon>
        <taxon>Thermodesulfobacteriota</taxon>
        <taxon>Desulfuromonadia</taxon>
        <taxon>Desulfuromonadales</taxon>
        <taxon>Syntrophotaleaceae</taxon>
        <taxon>Syntrophotalea</taxon>
    </lineage>
</organism>
<comment type="pathway">
    <text evidence="7">Porphyrin-containing compound metabolism; siroheme biosynthesis; precorrin-2 from uroporphyrinogen III: step 1/1.</text>
</comment>
<dbReference type="STRING" id="1842532.A7E78_06115"/>
<dbReference type="AlphaFoldDB" id="A0A1L3GND4"/>
<dbReference type="RefSeq" id="WP_072283420.1">
    <property type="nucleotide sequence ID" value="NZ_CP015519.1"/>
</dbReference>
<dbReference type="Gene3D" id="3.40.50.720">
    <property type="entry name" value="NAD(P)-binding Rossmann-like Domain"/>
    <property type="match status" value="1"/>
</dbReference>
<evidence type="ECO:0000256" key="7">
    <source>
        <dbReference type="ARBA" id="ARBA00025705"/>
    </source>
</evidence>
<evidence type="ECO:0000313" key="13">
    <source>
        <dbReference type="Proteomes" id="UP000182517"/>
    </source>
</evidence>
<dbReference type="Pfam" id="PF00590">
    <property type="entry name" value="TP_methylase"/>
    <property type="match status" value="1"/>
</dbReference>
<evidence type="ECO:0000256" key="8">
    <source>
        <dbReference type="PIRSR" id="PIRSR036426-1"/>
    </source>
</evidence>
<dbReference type="KEGG" id="pef:A7E78_06115"/>
<dbReference type="PIRSF" id="PIRSF036426">
    <property type="entry name" value="Sirohaem_synth"/>
    <property type="match status" value="1"/>
</dbReference>
<protein>
    <recommendedName>
        <fullName evidence="2">uroporphyrinogen-III C-methyltransferase</fullName>
        <ecNumber evidence="2">2.1.1.107</ecNumber>
    </recommendedName>
</protein>
<sequence>MHLPIHLSIRGRLCLLVGNGLLVQSLTPRLSNQGAQLRCVDLRQQPYRQKDLENVFLVIADADDPAINSQVTREARDAGILVMRGDLPTDGDFTLPGLQSAATAFSEPATLSPAKSPQGDSPPGKVSLIGAGPGDPGLLTVKGAACLQAADVVLFDAIANPLLVTRYAPNAEKIDVGKRKGNYKYSQEDITRLMLDLARQGRKVARLKGGDPTIFGRGGEEARALFAAGIPFEIVPGVSCVAAAPAYAGIPITDREYGSSFGVYTIHKKNGAGLSGEQWQRMAGGPDTLILLMGKSMLATVAEKLVCQGRPATTPVALITDGTTCRQKCFIGTLASIVEKVEQEADGNEGPGIIVIGEVVSAVPKMQWFHPNLQEELAGATEQESAFALLSRLMEGIAA</sequence>
<evidence type="ECO:0000256" key="2">
    <source>
        <dbReference type="ARBA" id="ARBA00012162"/>
    </source>
</evidence>
<evidence type="ECO:0000256" key="10">
    <source>
        <dbReference type="SAM" id="MobiDB-lite"/>
    </source>
</evidence>
<evidence type="ECO:0000256" key="6">
    <source>
        <dbReference type="ARBA" id="ARBA00023244"/>
    </source>
</evidence>
<dbReference type="EMBL" id="CP015519">
    <property type="protein sequence ID" value="APG27453.1"/>
    <property type="molecule type" value="Genomic_DNA"/>
</dbReference>
<dbReference type="UniPathway" id="UPA00262">
    <property type="reaction ID" value="UER00211"/>
</dbReference>
<dbReference type="OrthoDB" id="9815856at2"/>
<gene>
    <name evidence="12" type="ORF">A7E78_06115</name>
</gene>
<dbReference type="Gene3D" id="3.30.950.10">
    <property type="entry name" value="Methyltransferase, Cobalt-precorrin-4 Transmethylase, Domain 2"/>
    <property type="match status" value="1"/>
</dbReference>
<dbReference type="EC" id="2.1.1.107" evidence="2"/>
<dbReference type="GO" id="GO:0043115">
    <property type="term" value="F:precorrin-2 dehydrogenase activity"/>
    <property type="evidence" value="ECO:0007669"/>
    <property type="project" value="InterPro"/>
</dbReference>
<dbReference type="GO" id="GO:0032259">
    <property type="term" value="P:methylation"/>
    <property type="evidence" value="ECO:0007669"/>
    <property type="project" value="UniProtKB-KW"/>
</dbReference>
<evidence type="ECO:0000256" key="1">
    <source>
        <dbReference type="ARBA" id="ARBA00005879"/>
    </source>
</evidence>
<evidence type="ECO:0000313" key="12">
    <source>
        <dbReference type="EMBL" id="APG27453.1"/>
    </source>
</evidence>
<dbReference type="PROSITE" id="PS00839">
    <property type="entry name" value="SUMT_1"/>
    <property type="match status" value="1"/>
</dbReference>
<proteinExistence type="inferred from homology"/>
<dbReference type="SUPFAM" id="SSF53790">
    <property type="entry name" value="Tetrapyrrole methylase"/>
    <property type="match status" value="1"/>
</dbReference>
<evidence type="ECO:0000256" key="4">
    <source>
        <dbReference type="ARBA" id="ARBA00022679"/>
    </source>
</evidence>
<dbReference type="CDD" id="cd11642">
    <property type="entry name" value="SUMT"/>
    <property type="match status" value="1"/>
</dbReference>
<keyword evidence="13" id="KW-1185">Reference proteome</keyword>
<dbReference type="GO" id="GO:0009236">
    <property type="term" value="P:cobalamin biosynthetic process"/>
    <property type="evidence" value="ECO:0007669"/>
    <property type="project" value="InterPro"/>
</dbReference>
<name>A0A1L3GND4_9BACT</name>
<dbReference type="InterPro" id="IPR003043">
    <property type="entry name" value="Uropor_MeTrfase_CS"/>
</dbReference>
<dbReference type="InterPro" id="IPR006366">
    <property type="entry name" value="CobA/CysG_C"/>
</dbReference>
<dbReference type="GO" id="GO:0051266">
    <property type="term" value="F:sirohydrochlorin ferrochelatase activity"/>
    <property type="evidence" value="ECO:0007669"/>
    <property type="project" value="InterPro"/>
</dbReference>
<keyword evidence="6" id="KW-0627">Porphyrin biosynthesis</keyword>
<dbReference type="InterPro" id="IPR035996">
    <property type="entry name" value="4pyrrol_Methylase_sf"/>
</dbReference>
<feature type="region of interest" description="Disordered" evidence="10">
    <location>
        <begin position="106"/>
        <end position="130"/>
    </location>
</feature>
<dbReference type="Proteomes" id="UP000182517">
    <property type="component" value="Chromosome"/>
</dbReference>
<evidence type="ECO:0000259" key="11">
    <source>
        <dbReference type="Pfam" id="PF00590"/>
    </source>
</evidence>